<comment type="caution">
    <text evidence="1">The sequence shown here is derived from an EMBL/GenBank/DDBJ whole genome shotgun (WGS) entry which is preliminary data.</text>
</comment>
<protein>
    <submittedName>
        <fullName evidence="1">Uncharacterized protein</fullName>
    </submittedName>
</protein>
<sequence>MTAYVTTVQQAMSLGKGLGLPSLEKELGLLSLGKELGRHHMIKSDIIILNSSDDINVGPGTGA</sequence>
<evidence type="ECO:0000313" key="1">
    <source>
        <dbReference type="EMBL" id="GKV44353.1"/>
    </source>
</evidence>
<proteinExistence type="predicted"/>
<dbReference type="AlphaFoldDB" id="A0AAV5M4B4"/>
<dbReference type="Proteomes" id="UP001054252">
    <property type="component" value="Unassembled WGS sequence"/>
</dbReference>
<organism evidence="1 2">
    <name type="scientific">Rubroshorea leprosula</name>
    <dbReference type="NCBI Taxonomy" id="152421"/>
    <lineage>
        <taxon>Eukaryota</taxon>
        <taxon>Viridiplantae</taxon>
        <taxon>Streptophyta</taxon>
        <taxon>Embryophyta</taxon>
        <taxon>Tracheophyta</taxon>
        <taxon>Spermatophyta</taxon>
        <taxon>Magnoliopsida</taxon>
        <taxon>eudicotyledons</taxon>
        <taxon>Gunneridae</taxon>
        <taxon>Pentapetalae</taxon>
        <taxon>rosids</taxon>
        <taxon>malvids</taxon>
        <taxon>Malvales</taxon>
        <taxon>Dipterocarpaceae</taxon>
        <taxon>Rubroshorea</taxon>
    </lineage>
</organism>
<keyword evidence="2" id="KW-1185">Reference proteome</keyword>
<name>A0AAV5M4B4_9ROSI</name>
<reference evidence="1 2" key="1">
    <citation type="journal article" date="2021" name="Commun. Biol.">
        <title>The genome of Shorea leprosula (Dipterocarpaceae) highlights the ecological relevance of drought in aseasonal tropical rainforests.</title>
        <authorList>
            <person name="Ng K.K.S."/>
            <person name="Kobayashi M.J."/>
            <person name="Fawcett J.A."/>
            <person name="Hatakeyama M."/>
            <person name="Paape T."/>
            <person name="Ng C.H."/>
            <person name="Ang C.C."/>
            <person name="Tnah L.H."/>
            <person name="Lee C.T."/>
            <person name="Nishiyama T."/>
            <person name="Sese J."/>
            <person name="O'Brien M.J."/>
            <person name="Copetti D."/>
            <person name="Mohd Noor M.I."/>
            <person name="Ong R.C."/>
            <person name="Putra M."/>
            <person name="Sireger I.Z."/>
            <person name="Indrioko S."/>
            <person name="Kosugi Y."/>
            <person name="Izuno A."/>
            <person name="Isagi Y."/>
            <person name="Lee S.L."/>
            <person name="Shimizu K.K."/>
        </authorList>
    </citation>
    <scope>NUCLEOTIDE SEQUENCE [LARGE SCALE GENOMIC DNA]</scope>
    <source>
        <strain evidence="1">214</strain>
    </source>
</reference>
<gene>
    <name evidence="1" type="ORF">SLEP1_g51547</name>
</gene>
<dbReference type="EMBL" id="BPVZ01000180">
    <property type="protein sequence ID" value="GKV44353.1"/>
    <property type="molecule type" value="Genomic_DNA"/>
</dbReference>
<evidence type="ECO:0000313" key="2">
    <source>
        <dbReference type="Proteomes" id="UP001054252"/>
    </source>
</evidence>
<accession>A0AAV5M4B4</accession>